<feature type="region of interest" description="Disordered" evidence="1">
    <location>
        <begin position="185"/>
        <end position="679"/>
    </location>
</feature>
<sequence>MATPDSSATSPSPTMAFSPSLTLAAPPQKQGDDDRQRAVEKFKARAEISNVTRSLRARLSYASYKATHNVAHVSLRELEAQTHGPATLYARSLQAKRKLSAPSPYGTISATAGNNNYYNNPATQGGASVSPGQRRAGSMAPPNSNLAFRTYYPAVAADVGGAGQRAGMPAASLFTSILAPPPSQPARTILNVADPPVPPSVRPPADSHSHRPRTSKPSSRSIAEGTRAMAKSTRHHRDERPEKRKPKRASGAADKGKQRERRRSGHGAGDEDADGDVDMKAAATLTSLLLNQSGQKRGSAGSPRSSLDESEGSVHSYPSQFAQSSARGGPPTNDNNASSSASTSAAAPEFRRASATPPPHPSQHAQQGQTTPRPAPTDNEAADLMLFLATSPSPARKEAQRDLAAFKALNGGGLGRGGLRGRVLFPTQGEMGGSSSSAGGLTRGNESFSSSVSSIGGEIGRAGTPVPLPASVGSPAPSPAPQTSGAPLLPPPPSPVPKEVYGQSPSSQPPQPQPPQTQQPQAPTPVVASQPPQQAQQQQQPMQTQQAQGQPDFNFSEFLHASPAPARPASPATAASPGAGGVSGGQAAPQKAPSNLGLRADVGRRLFEEEQMRAAHAQAAQPVTTQYQQGGMQMQQGQGVQQYQQQQYVLGSPGKARAAQEEQAQQHHLGAGIDLVQQS</sequence>
<feature type="compositionally biased region" description="Gly residues" evidence="1">
    <location>
        <begin position="410"/>
        <end position="420"/>
    </location>
</feature>
<name>A0AAD7JGB8_9AGAR</name>
<feature type="region of interest" description="Disordered" evidence="1">
    <location>
        <begin position="119"/>
        <end position="141"/>
    </location>
</feature>
<gene>
    <name evidence="2" type="ORF">DFH07DRAFT_414593</name>
</gene>
<protein>
    <submittedName>
        <fullName evidence="2">Uncharacterized protein</fullName>
    </submittedName>
</protein>
<feature type="compositionally biased region" description="Low complexity" evidence="1">
    <location>
        <begin position="626"/>
        <end position="649"/>
    </location>
</feature>
<feature type="compositionally biased region" description="Low complexity" evidence="1">
    <location>
        <begin position="1"/>
        <end position="20"/>
    </location>
</feature>
<feature type="compositionally biased region" description="Basic and acidic residues" evidence="1">
    <location>
        <begin position="601"/>
        <end position="613"/>
    </location>
</feature>
<evidence type="ECO:0000313" key="3">
    <source>
        <dbReference type="Proteomes" id="UP001215280"/>
    </source>
</evidence>
<feature type="compositionally biased region" description="Low complexity" evidence="1">
    <location>
        <begin position="518"/>
        <end position="551"/>
    </location>
</feature>
<comment type="caution">
    <text evidence="2">The sequence shown here is derived from an EMBL/GenBank/DDBJ whole genome shotgun (WGS) entry which is preliminary data.</text>
</comment>
<feature type="compositionally biased region" description="Pro residues" evidence="1">
    <location>
        <begin position="507"/>
        <end position="517"/>
    </location>
</feature>
<organism evidence="2 3">
    <name type="scientific">Mycena maculata</name>
    <dbReference type="NCBI Taxonomy" id="230809"/>
    <lineage>
        <taxon>Eukaryota</taxon>
        <taxon>Fungi</taxon>
        <taxon>Dikarya</taxon>
        <taxon>Basidiomycota</taxon>
        <taxon>Agaricomycotina</taxon>
        <taxon>Agaricomycetes</taxon>
        <taxon>Agaricomycetidae</taxon>
        <taxon>Agaricales</taxon>
        <taxon>Marasmiineae</taxon>
        <taxon>Mycenaceae</taxon>
        <taxon>Mycena</taxon>
    </lineage>
</organism>
<accession>A0AAD7JGB8</accession>
<proteinExistence type="predicted"/>
<feature type="compositionally biased region" description="Low complexity" evidence="1">
    <location>
        <begin position="337"/>
        <end position="347"/>
    </location>
</feature>
<dbReference type="Proteomes" id="UP001215280">
    <property type="component" value="Unassembled WGS sequence"/>
</dbReference>
<feature type="compositionally biased region" description="Polar residues" evidence="1">
    <location>
        <begin position="284"/>
        <end position="296"/>
    </location>
</feature>
<feature type="region of interest" description="Disordered" evidence="1">
    <location>
        <begin position="1"/>
        <end position="38"/>
    </location>
</feature>
<evidence type="ECO:0000313" key="2">
    <source>
        <dbReference type="EMBL" id="KAJ7761961.1"/>
    </source>
</evidence>
<feature type="compositionally biased region" description="Low complexity" evidence="1">
    <location>
        <begin position="561"/>
        <end position="577"/>
    </location>
</feature>
<keyword evidence="3" id="KW-1185">Reference proteome</keyword>
<dbReference type="AlphaFoldDB" id="A0AAD7JGB8"/>
<evidence type="ECO:0000256" key="1">
    <source>
        <dbReference type="SAM" id="MobiDB-lite"/>
    </source>
</evidence>
<reference evidence="2" key="1">
    <citation type="submission" date="2023-03" db="EMBL/GenBank/DDBJ databases">
        <title>Massive genome expansion in bonnet fungi (Mycena s.s.) driven by repeated elements and novel gene families across ecological guilds.</title>
        <authorList>
            <consortium name="Lawrence Berkeley National Laboratory"/>
            <person name="Harder C.B."/>
            <person name="Miyauchi S."/>
            <person name="Viragh M."/>
            <person name="Kuo A."/>
            <person name="Thoen E."/>
            <person name="Andreopoulos B."/>
            <person name="Lu D."/>
            <person name="Skrede I."/>
            <person name="Drula E."/>
            <person name="Henrissat B."/>
            <person name="Morin E."/>
            <person name="Kohler A."/>
            <person name="Barry K."/>
            <person name="LaButti K."/>
            <person name="Morin E."/>
            <person name="Salamov A."/>
            <person name="Lipzen A."/>
            <person name="Mereny Z."/>
            <person name="Hegedus B."/>
            <person name="Baldrian P."/>
            <person name="Stursova M."/>
            <person name="Weitz H."/>
            <person name="Taylor A."/>
            <person name="Grigoriev I.V."/>
            <person name="Nagy L.G."/>
            <person name="Martin F."/>
            <person name="Kauserud H."/>
        </authorList>
    </citation>
    <scope>NUCLEOTIDE SEQUENCE</scope>
    <source>
        <strain evidence="2">CBHHK188m</strain>
    </source>
</reference>
<feature type="compositionally biased region" description="Polar residues" evidence="1">
    <location>
        <begin position="316"/>
        <end position="336"/>
    </location>
</feature>
<dbReference type="EMBL" id="JARJLG010000044">
    <property type="protein sequence ID" value="KAJ7761961.1"/>
    <property type="molecule type" value="Genomic_DNA"/>
</dbReference>
<feature type="compositionally biased region" description="Polar residues" evidence="1">
    <location>
        <begin position="119"/>
        <end position="131"/>
    </location>
</feature>
<feature type="compositionally biased region" description="Polar residues" evidence="1">
    <location>
        <begin position="363"/>
        <end position="372"/>
    </location>
</feature>